<dbReference type="InterPro" id="IPR008258">
    <property type="entry name" value="Transglycosylase_SLT_dom_1"/>
</dbReference>
<comment type="caution">
    <text evidence="2">The sequence shown here is derived from an EMBL/GenBank/DDBJ whole genome shotgun (WGS) entry which is preliminary data.</text>
</comment>
<accession>A0ABW9QP77</accession>
<dbReference type="Gene3D" id="3.10.350.10">
    <property type="entry name" value="LysM domain"/>
    <property type="match status" value="1"/>
</dbReference>
<dbReference type="PANTHER" id="PTHR37423:SF2">
    <property type="entry name" value="MEMBRANE-BOUND LYTIC MUREIN TRANSGLYCOSYLASE C"/>
    <property type="match status" value="1"/>
</dbReference>
<dbReference type="InterPro" id="IPR036779">
    <property type="entry name" value="LysM_dom_sf"/>
</dbReference>
<proteinExistence type="predicted"/>
<dbReference type="SUPFAM" id="SSF54106">
    <property type="entry name" value="LysM domain"/>
    <property type="match status" value="1"/>
</dbReference>
<protein>
    <submittedName>
        <fullName evidence="2">Transglycosylase SLT domain-containing protein</fullName>
    </submittedName>
</protein>
<evidence type="ECO:0000313" key="3">
    <source>
        <dbReference type="Proteomes" id="UP000437736"/>
    </source>
</evidence>
<dbReference type="SUPFAM" id="SSF53955">
    <property type="entry name" value="Lysozyme-like"/>
    <property type="match status" value="1"/>
</dbReference>
<dbReference type="Pfam" id="PF01464">
    <property type="entry name" value="SLT"/>
    <property type="match status" value="1"/>
</dbReference>
<evidence type="ECO:0000259" key="1">
    <source>
        <dbReference type="PROSITE" id="PS51782"/>
    </source>
</evidence>
<sequence>TVPAAASALPTYVVQPGDSFWGIAQEDGLTVGRLAAANGLAPSDVLLPGEVLRIPPQGSGGSSTGSVPSSPLAPVVVTVAAVGPRAGGAACPRVAGNAYGVLPAVLAASPERQALLPLFRQWAAVYGVSPALVEAIAWQESGWQAGVVSPAGAVGIGQLLPATVRFIEANLVGATLDPWSANDNIRMMTAFVAYLAAREGGDPCATIAAYYEGPGALASVGLLPVSVPYIADVEALVPQFE</sequence>
<dbReference type="PANTHER" id="PTHR37423">
    <property type="entry name" value="SOLUBLE LYTIC MUREIN TRANSGLYCOSYLASE-RELATED"/>
    <property type="match status" value="1"/>
</dbReference>
<dbReference type="Proteomes" id="UP000437736">
    <property type="component" value="Unassembled WGS sequence"/>
</dbReference>
<dbReference type="Pfam" id="PF01476">
    <property type="entry name" value="LysM"/>
    <property type="match status" value="1"/>
</dbReference>
<reference evidence="2 3" key="1">
    <citation type="submission" date="2019-11" db="EMBL/GenBank/DDBJ databases">
        <title>Acidiferrimicrobium australis gen. nov., sp. nov., an acidophilic and obligately heterotrophic, member of the Actinobacteria that catalyses dissimilatory oxido- reduction of iron isolated from metal-rich acidic water in Chile.</title>
        <authorList>
            <person name="Gonzalez D."/>
            <person name="Huber K."/>
            <person name="Hedrich S."/>
            <person name="Rojas-Villalobos C."/>
            <person name="Quatrini R."/>
            <person name="Dinamarca M.A."/>
            <person name="Schwarz A."/>
            <person name="Canales C."/>
            <person name="Nancucheo I."/>
        </authorList>
    </citation>
    <scope>NUCLEOTIDE SEQUENCE [LARGE SCALE GENOMIC DNA]</scope>
    <source>
        <strain evidence="2 3">USS-CCA1</strain>
    </source>
</reference>
<dbReference type="SMART" id="SM00257">
    <property type="entry name" value="LysM"/>
    <property type="match status" value="1"/>
</dbReference>
<feature type="non-terminal residue" evidence="2">
    <location>
        <position position="1"/>
    </location>
</feature>
<dbReference type="CDD" id="cd00118">
    <property type="entry name" value="LysM"/>
    <property type="match status" value="1"/>
</dbReference>
<organism evidence="2 3">
    <name type="scientific">Acidiferrimicrobium australe</name>
    <dbReference type="NCBI Taxonomy" id="2664430"/>
    <lineage>
        <taxon>Bacteria</taxon>
        <taxon>Bacillati</taxon>
        <taxon>Actinomycetota</taxon>
        <taxon>Acidimicrobiia</taxon>
        <taxon>Acidimicrobiales</taxon>
        <taxon>Acidimicrobiaceae</taxon>
        <taxon>Acidiferrimicrobium</taxon>
    </lineage>
</organism>
<name>A0ABW9QP77_9ACTN</name>
<gene>
    <name evidence="2" type="ORF">GHK86_01670</name>
</gene>
<feature type="domain" description="LysM" evidence="1">
    <location>
        <begin position="10"/>
        <end position="54"/>
    </location>
</feature>
<evidence type="ECO:0000313" key="2">
    <source>
        <dbReference type="EMBL" id="MST31441.1"/>
    </source>
</evidence>
<dbReference type="InterPro" id="IPR018392">
    <property type="entry name" value="LysM"/>
</dbReference>
<dbReference type="CDD" id="cd00254">
    <property type="entry name" value="LT-like"/>
    <property type="match status" value="1"/>
</dbReference>
<dbReference type="PROSITE" id="PS51782">
    <property type="entry name" value="LYSM"/>
    <property type="match status" value="1"/>
</dbReference>
<dbReference type="InterPro" id="IPR023346">
    <property type="entry name" value="Lysozyme-like_dom_sf"/>
</dbReference>
<dbReference type="EMBL" id="WJHE01000067">
    <property type="protein sequence ID" value="MST31441.1"/>
    <property type="molecule type" value="Genomic_DNA"/>
</dbReference>
<dbReference type="Gene3D" id="1.10.530.10">
    <property type="match status" value="1"/>
</dbReference>
<keyword evidence="3" id="KW-1185">Reference proteome</keyword>